<dbReference type="EMBL" id="CAUOFW020000807">
    <property type="protein sequence ID" value="CAK9137189.1"/>
    <property type="molecule type" value="Genomic_DNA"/>
</dbReference>
<evidence type="ECO:0000313" key="11">
    <source>
        <dbReference type="EMBL" id="CAK9182134.1"/>
    </source>
</evidence>
<keyword evidence="12" id="KW-1185">Reference proteome</keyword>
<evidence type="ECO:0000256" key="4">
    <source>
        <dbReference type="ARBA" id="ARBA00012460"/>
    </source>
</evidence>
<evidence type="ECO:0000256" key="9">
    <source>
        <dbReference type="ARBA" id="ARBA00022922"/>
    </source>
</evidence>
<dbReference type="PANTHER" id="PTHR43523:SF12">
    <property type="entry name" value="GLUCOSE-1-PHOSPHATE ADENYLYLTRANSFERASE LARGE SUBUNIT 1, CHLOROPLASTIC-RELATED"/>
    <property type="match status" value="1"/>
</dbReference>
<evidence type="ECO:0000256" key="6">
    <source>
        <dbReference type="ARBA" id="ARBA00022679"/>
    </source>
</evidence>
<organism evidence="10 12">
    <name type="scientific">Ilex paraguariensis</name>
    <name type="common">yerba mate</name>
    <dbReference type="NCBI Taxonomy" id="185542"/>
    <lineage>
        <taxon>Eukaryota</taxon>
        <taxon>Viridiplantae</taxon>
        <taxon>Streptophyta</taxon>
        <taxon>Embryophyta</taxon>
        <taxon>Tracheophyta</taxon>
        <taxon>Spermatophyta</taxon>
        <taxon>Magnoliopsida</taxon>
        <taxon>eudicotyledons</taxon>
        <taxon>Gunneridae</taxon>
        <taxon>Pentapetalae</taxon>
        <taxon>asterids</taxon>
        <taxon>campanulids</taxon>
        <taxon>Aquifoliales</taxon>
        <taxon>Aquifoliaceae</taxon>
        <taxon>Ilex</taxon>
    </lineage>
</organism>
<evidence type="ECO:0000256" key="7">
    <source>
        <dbReference type="ARBA" id="ARBA00022695"/>
    </source>
</evidence>
<keyword evidence="7" id="KW-0548">Nucleotidyltransferase</keyword>
<proteinExistence type="inferred from homology"/>
<dbReference type="Proteomes" id="UP001642360">
    <property type="component" value="Unassembled WGS sequence"/>
</dbReference>
<comment type="similarity">
    <text evidence="3">Belongs to the bacterial/plant glucose-1-phosphate adenylyltransferase family.</text>
</comment>
<dbReference type="PROSITE" id="PS00809">
    <property type="entry name" value="ADP_GLC_PYROPHOSPH_2"/>
    <property type="match status" value="1"/>
</dbReference>
<dbReference type="AlphaFoldDB" id="A0ABC8QWQ7"/>
<accession>A0ABC8QWQ7</accession>
<comment type="catalytic activity">
    <reaction evidence="1">
        <text>alpha-D-glucose 1-phosphate + ATP + H(+) = ADP-alpha-D-glucose + diphosphate</text>
        <dbReference type="Rhea" id="RHEA:12120"/>
        <dbReference type="ChEBI" id="CHEBI:15378"/>
        <dbReference type="ChEBI" id="CHEBI:30616"/>
        <dbReference type="ChEBI" id="CHEBI:33019"/>
        <dbReference type="ChEBI" id="CHEBI:57498"/>
        <dbReference type="ChEBI" id="CHEBI:58601"/>
        <dbReference type="EC" id="2.7.7.27"/>
    </reaction>
</comment>
<comment type="pathway">
    <text evidence="2">Glycan biosynthesis; starch biosynthesis.</text>
</comment>
<keyword evidence="5" id="KW-0021">Allosteric enzyme</keyword>
<sequence>MPMSNCINCGINKSYILTQFNSASLKGGVTFGDGYDEVLAATQTPCEAGKKWFPGTADAV</sequence>
<dbReference type="EC" id="2.7.7.27" evidence="4"/>
<gene>
    <name evidence="10" type="ORF">ILEXP_LOCUS4212</name>
    <name evidence="11" type="ORF">ILEXP_LOCUS52269</name>
</gene>
<protein>
    <recommendedName>
        <fullName evidence="4">glucose-1-phosphate adenylyltransferase</fullName>
        <ecNumber evidence="4">2.7.7.27</ecNumber>
    </recommendedName>
</protein>
<dbReference type="InterPro" id="IPR011831">
    <property type="entry name" value="ADP-Glc_PPase"/>
</dbReference>
<evidence type="ECO:0000256" key="3">
    <source>
        <dbReference type="ARBA" id="ARBA00010443"/>
    </source>
</evidence>
<dbReference type="GO" id="GO:0019252">
    <property type="term" value="P:starch biosynthetic process"/>
    <property type="evidence" value="ECO:0007669"/>
    <property type="project" value="UniProtKB-KW"/>
</dbReference>
<evidence type="ECO:0000256" key="2">
    <source>
        <dbReference type="ARBA" id="ARBA00004727"/>
    </source>
</evidence>
<dbReference type="GO" id="GO:0008878">
    <property type="term" value="F:glucose-1-phosphate adenylyltransferase activity"/>
    <property type="evidence" value="ECO:0007669"/>
    <property type="project" value="UniProtKB-EC"/>
</dbReference>
<dbReference type="EMBL" id="CAUOFW020008263">
    <property type="protein sequence ID" value="CAK9182134.1"/>
    <property type="molecule type" value="Genomic_DNA"/>
</dbReference>
<dbReference type="PANTHER" id="PTHR43523">
    <property type="entry name" value="GLUCOSE-1-PHOSPHATE ADENYLYLTRANSFERASE-RELATED"/>
    <property type="match status" value="1"/>
</dbReference>
<reference evidence="10 12" key="1">
    <citation type="submission" date="2024-02" db="EMBL/GenBank/DDBJ databases">
        <authorList>
            <person name="Vignale AGUSTIN F."/>
            <person name="Sosa J E."/>
            <person name="Modenutti C."/>
        </authorList>
    </citation>
    <scope>NUCLEOTIDE SEQUENCE [LARGE SCALE GENOMIC DNA]</scope>
</reference>
<comment type="caution">
    <text evidence="10">The sequence shown here is derived from an EMBL/GenBank/DDBJ whole genome shotgun (WGS) entry which is preliminary data.</text>
</comment>
<keyword evidence="8" id="KW-0547">Nucleotide-binding</keyword>
<evidence type="ECO:0000256" key="8">
    <source>
        <dbReference type="ARBA" id="ARBA00022741"/>
    </source>
</evidence>
<evidence type="ECO:0000256" key="1">
    <source>
        <dbReference type="ARBA" id="ARBA00000956"/>
    </source>
</evidence>
<evidence type="ECO:0000313" key="10">
    <source>
        <dbReference type="EMBL" id="CAK9137189.1"/>
    </source>
</evidence>
<keyword evidence="6" id="KW-0808">Transferase</keyword>
<name>A0ABC8QWQ7_9AQUA</name>
<dbReference type="InterPro" id="IPR029044">
    <property type="entry name" value="Nucleotide-diphossugar_trans"/>
</dbReference>
<dbReference type="InterPro" id="IPR005836">
    <property type="entry name" value="ADP_Glu_pyroP_CS"/>
</dbReference>
<evidence type="ECO:0000313" key="12">
    <source>
        <dbReference type="Proteomes" id="UP001642360"/>
    </source>
</evidence>
<dbReference type="Gene3D" id="3.90.550.10">
    <property type="entry name" value="Spore Coat Polysaccharide Biosynthesis Protein SpsA, Chain A"/>
    <property type="match status" value="1"/>
</dbReference>
<evidence type="ECO:0000256" key="5">
    <source>
        <dbReference type="ARBA" id="ARBA00022533"/>
    </source>
</evidence>
<dbReference type="GO" id="GO:0000166">
    <property type="term" value="F:nucleotide binding"/>
    <property type="evidence" value="ECO:0007669"/>
    <property type="project" value="UniProtKB-KW"/>
</dbReference>
<keyword evidence="9" id="KW-0750">Starch biosynthesis</keyword>